<dbReference type="SUPFAM" id="SSF53335">
    <property type="entry name" value="S-adenosyl-L-methionine-dependent methyltransferases"/>
    <property type="match status" value="1"/>
</dbReference>
<evidence type="ECO:0000313" key="3">
    <source>
        <dbReference type="Proteomes" id="UP000270291"/>
    </source>
</evidence>
<dbReference type="InterPro" id="IPR013217">
    <property type="entry name" value="Methyltransf_12"/>
</dbReference>
<name>A0A3R9MC91_9BACT</name>
<evidence type="ECO:0000313" key="2">
    <source>
        <dbReference type="EMBL" id="RSK42410.1"/>
    </source>
</evidence>
<dbReference type="GO" id="GO:0032259">
    <property type="term" value="P:methylation"/>
    <property type="evidence" value="ECO:0007669"/>
    <property type="project" value="UniProtKB-KW"/>
</dbReference>
<protein>
    <submittedName>
        <fullName evidence="2">Class I SAM-dependent methyltransferase</fullName>
    </submittedName>
</protein>
<keyword evidence="2" id="KW-0808">Transferase</keyword>
<accession>A0A3R9MC91</accession>
<dbReference type="PROSITE" id="PS01330">
    <property type="entry name" value="PABS_1"/>
    <property type="match status" value="1"/>
</dbReference>
<dbReference type="OrthoDB" id="836632at2"/>
<dbReference type="Pfam" id="PF08242">
    <property type="entry name" value="Methyltransf_12"/>
    <property type="match status" value="1"/>
</dbReference>
<organism evidence="2 3">
    <name type="scientific">Hymenobacter perfusus</name>
    <dbReference type="NCBI Taxonomy" id="1236770"/>
    <lineage>
        <taxon>Bacteria</taxon>
        <taxon>Pseudomonadati</taxon>
        <taxon>Bacteroidota</taxon>
        <taxon>Cytophagia</taxon>
        <taxon>Cytophagales</taxon>
        <taxon>Hymenobacteraceae</taxon>
        <taxon>Hymenobacter</taxon>
    </lineage>
</organism>
<dbReference type="CDD" id="cd02440">
    <property type="entry name" value="AdoMet_MTases"/>
    <property type="match status" value="1"/>
</dbReference>
<dbReference type="GO" id="GO:0008168">
    <property type="term" value="F:methyltransferase activity"/>
    <property type="evidence" value="ECO:0007669"/>
    <property type="project" value="UniProtKB-KW"/>
</dbReference>
<comment type="caution">
    <text evidence="2">The sequence shown here is derived from an EMBL/GenBank/DDBJ whole genome shotgun (WGS) entry which is preliminary data.</text>
</comment>
<dbReference type="AlphaFoldDB" id="A0A3R9MC91"/>
<sequence>MANSVRNRVKPATSRRRGLVMDMAYAKTGGAVSGGAGASCRLFVAAMPSLPDSGFDFVAAFYDPLAQLVYGPALRRAQQAVLTAGLPTGAARVLIIGGGTGWVLGEVLRRNPAARLLYLEASPRMLHQSQEWLHRRLPQHAAQVEFRLGTEAALQPQELFEAVLTFFFLDLFEPTRLRDIVGRLRTALVPTGVWLLADFGPPKAWWHRLLLGLMYHFFGLTTGISARHRPPIEAELHRIGLMPEAAGQFFGRMVEASVWRAA</sequence>
<proteinExistence type="predicted"/>
<evidence type="ECO:0000259" key="1">
    <source>
        <dbReference type="Pfam" id="PF08242"/>
    </source>
</evidence>
<dbReference type="InterPro" id="IPR030373">
    <property type="entry name" value="PABS_CS"/>
</dbReference>
<dbReference type="EMBL" id="RWIU01000005">
    <property type="protein sequence ID" value="RSK42410.1"/>
    <property type="molecule type" value="Genomic_DNA"/>
</dbReference>
<dbReference type="Proteomes" id="UP000270291">
    <property type="component" value="Unassembled WGS sequence"/>
</dbReference>
<gene>
    <name evidence="2" type="ORF">EI293_15960</name>
</gene>
<dbReference type="Gene3D" id="3.40.50.150">
    <property type="entry name" value="Vaccinia Virus protein VP39"/>
    <property type="match status" value="1"/>
</dbReference>
<dbReference type="InterPro" id="IPR029063">
    <property type="entry name" value="SAM-dependent_MTases_sf"/>
</dbReference>
<feature type="domain" description="Methyltransferase type 12" evidence="1">
    <location>
        <begin position="94"/>
        <end position="193"/>
    </location>
</feature>
<keyword evidence="3" id="KW-1185">Reference proteome</keyword>
<reference evidence="2 3" key="1">
    <citation type="submission" date="2018-12" db="EMBL/GenBank/DDBJ databases">
        <authorList>
            <person name="Feng G."/>
            <person name="Zhu H."/>
        </authorList>
    </citation>
    <scope>NUCLEOTIDE SEQUENCE [LARGE SCALE GENOMIC DNA]</scope>
    <source>
        <strain evidence="2 3">LMG 26000</strain>
    </source>
</reference>
<keyword evidence="2" id="KW-0489">Methyltransferase</keyword>